<dbReference type="InterPro" id="IPR043198">
    <property type="entry name" value="Cyclin/Ssn8"/>
</dbReference>
<keyword evidence="4" id="KW-1185">Reference proteome</keyword>
<keyword evidence="1 2" id="KW-0195">Cyclin</keyword>
<dbReference type="WBParaSite" id="Gr19_v10_g10470.t1">
    <property type="protein sequence ID" value="Gr19_v10_g10470.t1"/>
    <property type="gene ID" value="Gr19_v10_g10470"/>
</dbReference>
<feature type="domain" description="Cyclin-like" evidence="3">
    <location>
        <begin position="143"/>
        <end position="236"/>
    </location>
</feature>
<dbReference type="SMART" id="SM00385">
    <property type="entry name" value="CYCLIN"/>
    <property type="match status" value="2"/>
</dbReference>
<dbReference type="InterPro" id="IPR013763">
    <property type="entry name" value="Cyclin-like_dom"/>
</dbReference>
<evidence type="ECO:0000313" key="5">
    <source>
        <dbReference type="WBParaSite" id="Gr19_v10_g10470.t1"/>
    </source>
</evidence>
<sequence length="255" mass="29584">MSVNTHWLWDSEDMKRTPSVIMGFSLEQEDGCRRDGVKVIKEVGKALNLKASPTLATACVFFHRFYMFHSFKDHPKNVMALACLFLAGKVEETPKKCRDILTIGQKHFYDQFTLDETPEDLMLAERILLQTLRFDLHVEHPYTFLIQYAKGFRFDKDYMSKIVTDAWTFLNDSLGTTLCLLWEPEVLAISMLYMSFKLERAVEKPFQIDSNIEWWNIYVQNLSVSLMDDICHKVLDAIGPPEENHIDEAIALEMG</sequence>
<proteinExistence type="inferred from homology"/>
<dbReference type="AlphaFoldDB" id="A0A914GUA9"/>
<protein>
    <submittedName>
        <fullName evidence="5">Cyclin-like domain-containing protein</fullName>
    </submittedName>
</protein>
<evidence type="ECO:0000256" key="2">
    <source>
        <dbReference type="RuleBase" id="RU000383"/>
    </source>
</evidence>
<evidence type="ECO:0000313" key="4">
    <source>
        <dbReference type="Proteomes" id="UP000887572"/>
    </source>
</evidence>
<dbReference type="Proteomes" id="UP000887572">
    <property type="component" value="Unplaced"/>
</dbReference>
<comment type="similarity">
    <text evidence="2">Belongs to the cyclin family.</text>
</comment>
<reference evidence="5" key="1">
    <citation type="submission" date="2022-11" db="UniProtKB">
        <authorList>
            <consortium name="WormBaseParasite"/>
        </authorList>
    </citation>
    <scope>IDENTIFICATION</scope>
</reference>
<dbReference type="GO" id="GO:0016538">
    <property type="term" value="F:cyclin-dependent protein serine/threonine kinase regulator activity"/>
    <property type="evidence" value="ECO:0007669"/>
    <property type="project" value="InterPro"/>
</dbReference>
<dbReference type="GO" id="GO:0006357">
    <property type="term" value="P:regulation of transcription by RNA polymerase II"/>
    <property type="evidence" value="ECO:0007669"/>
    <property type="project" value="InterPro"/>
</dbReference>
<dbReference type="Pfam" id="PF00134">
    <property type="entry name" value="Cyclin_N"/>
    <property type="match status" value="1"/>
</dbReference>
<evidence type="ECO:0000259" key="3">
    <source>
        <dbReference type="SMART" id="SM00385"/>
    </source>
</evidence>
<dbReference type="InterPro" id="IPR036915">
    <property type="entry name" value="Cyclin-like_sf"/>
</dbReference>
<evidence type="ECO:0000256" key="1">
    <source>
        <dbReference type="ARBA" id="ARBA00023127"/>
    </source>
</evidence>
<organism evidence="4 5">
    <name type="scientific">Globodera rostochiensis</name>
    <name type="common">Golden nematode worm</name>
    <name type="synonym">Heterodera rostochiensis</name>
    <dbReference type="NCBI Taxonomy" id="31243"/>
    <lineage>
        <taxon>Eukaryota</taxon>
        <taxon>Metazoa</taxon>
        <taxon>Ecdysozoa</taxon>
        <taxon>Nematoda</taxon>
        <taxon>Chromadorea</taxon>
        <taxon>Rhabditida</taxon>
        <taxon>Tylenchina</taxon>
        <taxon>Tylenchomorpha</taxon>
        <taxon>Tylenchoidea</taxon>
        <taxon>Heteroderidae</taxon>
        <taxon>Heteroderinae</taxon>
        <taxon>Globodera</taxon>
    </lineage>
</organism>
<feature type="domain" description="Cyclin-like" evidence="3">
    <location>
        <begin position="38"/>
        <end position="130"/>
    </location>
</feature>
<accession>A0A914GUA9</accession>
<dbReference type="Gene3D" id="1.10.472.10">
    <property type="entry name" value="Cyclin-like"/>
    <property type="match status" value="2"/>
</dbReference>
<dbReference type="SUPFAM" id="SSF47954">
    <property type="entry name" value="Cyclin-like"/>
    <property type="match status" value="2"/>
</dbReference>
<dbReference type="PANTHER" id="PTHR10026">
    <property type="entry name" value="CYCLIN"/>
    <property type="match status" value="1"/>
</dbReference>
<dbReference type="InterPro" id="IPR006671">
    <property type="entry name" value="Cyclin_N"/>
</dbReference>
<name>A0A914GUA9_GLORO</name>